<organism evidence="1 2">
    <name type="scientific">Paracidovorax cattleyae</name>
    <dbReference type="NCBI Taxonomy" id="80868"/>
    <lineage>
        <taxon>Bacteria</taxon>
        <taxon>Pseudomonadati</taxon>
        <taxon>Pseudomonadota</taxon>
        <taxon>Betaproteobacteria</taxon>
        <taxon>Burkholderiales</taxon>
        <taxon>Comamonadaceae</taxon>
        <taxon>Paracidovorax</taxon>
    </lineage>
</organism>
<proteinExistence type="predicted"/>
<gene>
    <name evidence="1" type="ORF">SAMN04489708_106122</name>
</gene>
<protein>
    <submittedName>
        <fullName evidence="1">Uncharacterized protein</fullName>
    </submittedName>
</protein>
<keyword evidence="2" id="KW-1185">Reference proteome</keyword>
<evidence type="ECO:0000313" key="1">
    <source>
        <dbReference type="EMBL" id="SDP03509.1"/>
    </source>
</evidence>
<dbReference type="EMBL" id="FNJL01000006">
    <property type="protein sequence ID" value="SDP03509.1"/>
    <property type="molecule type" value="Genomic_DNA"/>
</dbReference>
<name>A0A1H0PFQ1_9BURK</name>
<dbReference type="Proteomes" id="UP000199317">
    <property type="component" value="Unassembled WGS sequence"/>
</dbReference>
<accession>A0A1H0PFQ1</accession>
<dbReference type="AlphaFoldDB" id="A0A1H0PFQ1"/>
<sequence length="128" mass="13952">MEVSLEFEAYQEFFPKFITDSGFSQEDLVSNLIGFHIAVGTVTKSQVLAMAKPVSKTTALSIWDRNGSVGSNKNRGFKPLFSPDTWAITEKACVDECAGIVPRVPDFLNSISPAKKGELFMNNVLGSS</sequence>
<evidence type="ECO:0000313" key="2">
    <source>
        <dbReference type="Proteomes" id="UP000199317"/>
    </source>
</evidence>
<reference evidence="2" key="1">
    <citation type="submission" date="2016-10" db="EMBL/GenBank/DDBJ databases">
        <authorList>
            <person name="Varghese N."/>
            <person name="Submissions S."/>
        </authorList>
    </citation>
    <scope>NUCLEOTIDE SEQUENCE [LARGE SCALE GENOMIC DNA]</scope>
    <source>
        <strain evidence="2">DSM 17101</strain>
    </source>
</reference>